<organism evidence="6 7">
    <name type="scientific">Acetivibrio clariflavus (strain DSM 19732 / NBRC 101661 / EBR45)</name>
    <name type="common">Clostridium clariflavum</name>
    <dbReference type="NCBI Taxonomy" id="720554"/>
    <lineage>
        <taxon>Bacteria</taxon>
        <taxon>Bacillati</taxon>
        <taxon>Bacillota</taxon>
        <taxon>Clostridia</taxon>
        <taxon>Eubacteriales</taxon>
        <taxon>Oscillospiraceae</taxon>
        <taxon>Acetivibrio</taxon>
    </lineage>
</organism>
<evidence type="ECO:0000256" key="3">
    <source>
        <dbReference type="ARBA" id="ARBA00022801"/>
    </source>
</evidence>
<gene>
    <name evidence="6" type="ordered locus">Clocl_2835</name>
</gene>
<dbReference type="PIRSF" id="PIRSF016557">
    <property type="entry name" value="Caps_synth_CpsB"/>
    <property type="match status" value="1"/>
</dbReference>
<dbReference type="PANTHER" id="PTHR39181:SF1">
    <property type="entry name" value="TYROSINE-PROTEIN PHOSPHATASE YWQE"/>
    <property type="match status" value="1"/>
</dbReference>
<dbReference type="InterPro" id="IPR016195">
    <property type="entry name" value="Pol/histidinol_Pase-like"/>
</dbReference>
<protein>
    <recommendedName>
        <fullName evidence="2">protein-tyrosine-phosphatase</fullName>
        <ecNumber evidence="2">3.1.3.48</ecNumber>
    </recommendedName>
</protein>
<comment type="similarity">
    <text evidence="1">Belongs to the metallo-dependent hydrolases superfamily. CpsB/CapC family.</text>
</comment>
<dbReference type="PANTHER" id="PTHR39181">
    <property type="entry name" value="TYROSINE-PROTEIN PHOSPHATASE YWQE"/>
    <property type="match status" value="1"/>
</dbReference>
<evidence type="ECO:0000313" key="7">
    <source>
        <dbReference type="Proteomes" id="UP000005435"/>
    </source>
</evidence>
<evidence type="ECO:0000256" key="1">
    <source>
        <dbReference type="ARBA" id="ARBA00005750"/>
    </source>
</evidence>
<dbReference type="KEGG" id="ccl:Clocl_2835"/>
<dbReference type="HOGENOM" id="CLU_085966_1_0_9"/>
<comment type="catalytic activity">
    <reaction evidence="5">
        <text>O-phospho-L-tyrosyl-[protein] + H2O = L-tyrosyl-[protein] + phosphate</text>
        <dbReference type="Rhea" id="RHEA:10684"/>
        <dbReference type="Rhea" id="RHEA-COMP:10136"/>
        <dbReference type="Rhea" id="RHEA-COMP:20101"/>
        <dbReference type="ChEBI" id="CHEBI:15377"/>
        <dbReference type="ChEBI" id="CHEBI:43474"/>
        <dbReference type="ChEBI" id="CHEBI:46858"/>
        <dbReference type="ChEBI" id="CHEBI:61978"/>
        <dbReference type="EC" id="3.1.3.48"/>
    </reaction>
</comment>
<reference evidence="6 7" key="2">
    <citation type="journal article" date="2012" name="Stand. Genomic Sci.">
        <title>Complete Genome Sequence of Clostridium clariflavum DSM 19732.</title>
        <authorList>
            <person name="Izquierdo J.A."/>
            <person name="Goodwin L."/>
            <person name="Davenport K.W."/>
            <person name="Teshima H."/>
            <person name="Bruce D."/>
            <person name="Detter C."/>
            <person name="Tapia R."/>
            <person name="Han S."/>
            <person name="Land M."/>
            <person name="Hauser L."/>
            <person name="Jeffries C.D."/>
            <person name="Han J."/>
            <person name="Pitluck S."/>
            <person name="Nolan M."/>
            <person name="Chen A."/>
            <person name="Huntemann M."/>
            <person name="Mavromatis K."/>
            <person name="Mikhailova N."/>
            <person name="Liolios K."/>
            <person name="Woyke T."/>
            <person name="Lynd L.R."/>
        </authorList>
    </citation>
    <scope>NUCLEOTIDE SEQUENCE [LARGE SCALE GENOMIC DNA]</scope>
    <source>
        <strain evidence="7">DSM 19732 / NBRC 101661 / EBR45</strain>
    </source>
</reference>
<evidence type="ECO:0000256" key="4">
    <source>
        <dbReference type="ARBA" id="ARBA00022912"/>
    </source>
</evidence>
<dbReference type="EC" id="3.1.3.48" evidence="2"/>
<dbReference type="EMBL" id="CP003065">
    <property type="protein sequence ID" value="AEV69384.1"/>
    <property type="molecule type" value="Genomic_DNA"/>
</dbReference>
<dbReference type="SUPFAM" id="SSF89550">
    <property type="entry name" value="PHP domain-like"/>
    <property type="match status" value="1"/>
</dbReference>
<evidence type="ECO:0000313" key="6">
    <source>
        <dbReference type="EMBL" id="AEV69384.1"/>
    </source>
</evidence>
<dbReference type="Gene3D" id="3.20.20.140">
    <property type="entry name" value="Metal-dependent hydrolases"/>
    <property type="match status" value="1"/>
</dbReference>
<keyword evidence="3" id="KW-0378">Hydrolase</keyword>
<dbReference type="STRING" id="720554.Clocl_2835"/>
<dbReference type="InterPro" id="IPR016667">
    <property type="entry name" value="Caps_polysacc_synth_CpsB/CapC"/>
</dbReference>
<keyword evidence="4" id="KW-0904">Protein phosphatase</keyword>
<evidence type="ECO:0000256" key="5">
    <source>
        <dbReference type="ARBA" id="ARBA00051722"/>
    </source>
</evidence>
<dbReference type="Pfam" id="PF19567">
    <property type="entry name" value="CpsB_CapC"/>
    <property type="match status" value="1"/>
</dbReference>
<dbReference type="GO" id="GO:0004725">
    <property type="term" value="F:protein tyrosine phosphatase activity"/>
    <property type="evidence" value="ECO:0007669"/>
    <property type="project" value="UniProtKB-EC"/>
</dbReference>
<dbReference type="AlphaFoldDB" id="G8LSN2"/>
<reference evidence="7" key="1">
    <citation type="submission" date="2011-12" db="EMBL/GenBank/DDBJ databases">
        <title>Complete sequence of Clostridium clariflavum DSM 19732.</title>
        <authorList>
            <consortium name="US DOE Joint Genome Institute"/>
            <person name="Lucas S."/>
            <person name="Han J."/>
            <person name="Lapidus A."/>
            <person name="Cheng J.-F."/>
            <person name="Goodwin L."/>
            <person name="Pitluck S."/>
            <person name="Peters L."/>
            <person name="Teshima H."/>
            <person name="Detter J.C."/>
            <person name="Han C."/>
            <person name="Tapia R."/>
            <person name="Land M."/>
            <person name="Hauser L."/>
            <person name="Kyrpides N."/>
            <person name="Ivanova N."/>
            <person name="Pagani I."/>
            <person name="Kitzmiller T."/>
            <person name="Lynd L."/>
            <person name="Izquierdo J."/>
            <person name="Woyke T."/>
        </authorList>
    </citation>
    <scope>NUCLEOTIDE SEQUENCE [LARGE SCALE GENOMIC DNA]</scope>
    <source>
        <strain evidence="7">DSM 19732 / NBRC 101661 / EBR45</strain>
    </source>
</reference>
<dbReference type="RefSeq" id="WP_014255933.1">
    <property type="nucleotide sequence ID" value="NC_016627.1"/>
</dbReference>
<dbReference type="Proteomes" id="UP000005435">
    <property type="component" value="Chromosome"/>
</dbReference>
<accession>G8LSN2</accession>
<sequence>MIDIHCHVLYGLDDGPENLEQSMELIRELEKKGVEKIIATPHYISGEDYVPTCEEIREKVEILRKEIEKENLKIKLYAGMEVYASHDTVEKIKNKEILPLNDSRYILIEFPFEIIPKYMTDLLFAMQLEGYTPIIAHPERYCPDYRESKLLDELVDKGVLLQINSESILGFYGKRAKKAAYRLLKEGMVHLVATDSHNLNKILSDKKSIEKKISDICGIENAERIMYANPQRVLENEDVLAMSEVRKRLAIINIFRRFSLKM</sequence>
<name>G8LSN2_ACECE</name>
<proteinExistence type="inferred from homology"/>
<keyword evidence="7" id="KW-1185">Reference proteome</keyword>
<evidence type="ECO:0000256" key="2">
    <source>
        <dbReference type="ARBA" id="ARBA00013064"/>
    </source>
</evidence>
<dbReference type="GO" id="GO:0030145">
    <property type="term" value="F:manganese ion binding"/>
    <property type="evidence" value="ECO:0007669"/>
    <property type="project" value="InterPro"/>
</dbReference>
<dbReference type="eggNOG" id="COG4464">
    <property type="taxonomic scope" value="Bacteria"/>
</dbReference>